<comment type="catalytic activity">
    <reaction evidence="8">
        <text>L-valine + 2-oxoglutarate = 3-methyl-2-oxobutanoate + L-glutamate</text>
        <dbReference type="Rhea" id="RHEA:24813"/>
        <dbReference type="ChEBI" id="CHEBI:11851"/>
        <dbReference type="ChEBI" id="CHEBI:16810"/>
        <dbReference type="ChEBI" id="CHEBI:29985"/>
        <dbReference type="ChEBI" id="CHEBI:57762"/>
        <dbReference type="EC" id="2.6.1.42"/>
    </reaction>
</comment>
<dbReference type="InterPro" id="IPR018300">
    <property type="entry name" value="Aminotrans_IV_CS"/>
</dbReference>
<dbReference type="InterPro" id="IPR001544">
    <property type="entry name" value="Aminotrans_IV"/>
</dbReference>
<reference evidence="13 14" key="1">
    <citation type="submission" date="2023-11" db="EMBL/GenBank/DDBJ databases">
        <title>Peredibacter starrii A3.12.</title>
        <authorList>
            <person name="Mitchell R.J."/>
        </authorList>
    </citation>
    <scope>NUCLEOTIDE SEQUENCE [LARGE SCALE GENOMIC DNA]</scope>
    <source>
        <strain evidence="13 14">A3.12</strain>
    </source>
</reference>
<comment type="pathway">
    <text evidence="2">Amino-acid biosynthesis; L-isoleucine biosynthesis; L-isoleucine from 2-oxobutanoate: step 4/4.</text>
</comment>
<evidence type="ECO:0000256" key="3">
    <source>
        <dbReference type="ARBA" id="ARBA00004931"/>
    </source>
</evidence>
<organism evidence="13 14">
    <name type="scientific">Peredibacter starrii</name>
    <dbReference type="NCBI Taxonomy" id="28202"/>
    <lineage>
        <taxon>Bacteria</taxon>
        <taxon>Pseudomonadati</taxon>
        <taxon>Bdellovibrionota</taxon>
        <taxon>Bacteriovoracia</taxon>
        <taxon>Bacteriovoracales</taxon>
        <taxon>Bacteriovoracaceae</taxon>
        <taxon>Peredibacter</taxon>
    </lineage>
</organism>
<evidence type="ECO:0000256" key="12">
    <source>
        <dbReference type="RuleBase" id="RU004516"/>
    </source>
</evidence>
<dbReference type="InterPro" id="IPR043131">
    <property type="entry name" value="BCAT-like_N"/>
</dbReference>
<name>A0AAX4HN60_9BACT</name>
<dbReference type="SUPFAM" id="SSF56752">
    <property type="entry name" value="D-aminoacid aminotransferase-like PLP-dependent enzymes"/>
    <property type="match status" value="1"/>
</dbReference>
<protein>
    <recommendedName>
        <fullName evidence="6">branched-chain-amino-acid transaminase</fullName>
        <ecNumber evidence="6">2.6.1.42</ecNumber>
    </recommendedName>
</protein>
<comment type="catalytic activity">
    <reaction evidence="10">
        <text>L-leucine + 2-oxoglutarate = 4-methyl-2-oxopentanoate + L-glutamate</text>
        <dbReference type="Rhea" id="RHEA:18321"/>
        <dbReference type="ChEBI" id="CHEBI:16810"/>
        <dbReference type="ChEBI" id="CHEBI:17865"/>
        <dbReference type="ChEBI" id="CHEBI:29985"/>
        <dbReference type="ChEBI" id="CHEBI:57427"/>
        <dbReference type="EC" id="2.6.1.42"/>
    </reaction>
</comment>
<dbReference type="Pfam" id="PF01063">
    <property type="entry name" value="Aminotran_4"/>
    <property type="match status" value="1"/>
</dbReference>
<sequence>MSETHNRAFMYGESVFTTVRMFDGVLQDWEYHFDRLRKGTEFLYGPFTDADEWVGIFKNMLETRMLMENGDRVLRITVYREQQGRGLIRSGLISVTDLKLHLSSTHFDKVRTDGVFKLRTCPAIMRPRWWPSFLKAGNYLETILAQKIYLKDIDDDLLFLAPDDTILESSVANIFVVRRGKLYTPPAGPNVLEGVMRRKVLDVSKEFFEETEEVASNIDQVLKADLIFGTNSVRGLFLVDHIDGNELKYTQEMLAKFEMLKVRVLR</sequence>
<dbReference type="PANTHER" id="PTHR42743:SF11">
    <property type="entry name" value="AMINODEOXYCHORISMATE LYASE"/>
    <property type="match status" value="1"/>
</dbReference>
<dbReference type="PROSITE" id="PS00770">
    <property type="entry name" value="AA_TRANSFER_CLASS_4"/>
    <property type="match status" value="1"/>
</dbReference>
<dbReference type="PANTHER" id="PTHR42743">
    <property type="entry name" value="AMINO-ACID AMINOTRANSFERASE"/>
    <property type="match status" value="1"/>
</dbReference>
<keyword evidence="13" id="KW-0032">Aminotransferase</keyword>
<evidence type="ECO:0000256" key="9">
    <source>
        <dbReference type="ARBA" id="ARBA00048798"/>
    </source>
</evidence>
<evidence type="ECO:0000313" key="14">
    <source>
        <dbReference type="Proteomes" id="UP001324634"/>
    </source>
</evidence>
<dbReference type="GO" id="GO:0046394">
    <property type="term" value="P:carboxylic acid biosynthetic process"/>
    <property type="evidence" value="ECO:0007669"/>
    <property type="project" value="UniProtKB-ARBA"/>
</dbReference>
<dbReference type="InterPro" id="IPR036038">
    <property type="entry name" value="Aminotransferase-like"/>
</dbReference>
<comment type="pathway">
    <text evidence="4">Amino-acid biosynthesis; L-leucine biosynthesis; L-leucine from 3-methyl-2-oxobutanoate: step 4/4.</text>
</comment>
<evidence type="ECO:0000256" key="7">
    <source>
        <dbReference type="ARBA" id="ARBA00022898"/>
    </source>
</evidence>
<dbReference type="Gene3D" id="3.20.10.10">
    <property type="entry name" value="D-amino Acid Aminotransferase, subunit A, domain 2"/>
    <property type="match status" value="1"/>
</dbReference>
<gene>
    <name evidence="13" type="ORF">SOO65_18155</name>
</gene>
<accession>A0AAX4HN60</accession>
<evidence type="ECO:0000256" key="6">
    <source>
        <dbReference type="ARBA" id="ARBA00013053"/>
    </source>
</evidence>
<comment type="cofactor">
    <cofactor evidence="1 12">
        <name>pyridoxal 5'-phosphate</name>
        <dbReference type="ChEBI" id="CHEBI:597326"/>
    </cofactor>
</comment>
<evidence type="ECO:0000313" key="13">
    <source>
        <dbReference type="EMBL" id="WPU64620.1"/>
    </source>
</evidence>
<evidence type="ECO:0000256" key="10">
    <source>
        <dbReference type="ARBA" id="ARBA00049229"/>
    </source>
</evidence>
<dbReference type="KEGG" id="psti:SOO65_18155"/>
<dbReference type="Gene3D" id="3.30.470.10">
    <property type="match status" value="1"/>
</dbReference>
<dbReference type="Proteomes" id="UP001324634">
    <property type="component" value="Chromosome"/>
</dbReference>
<keyword evidence="13" id="KW-0808">Transferase</keyword>
<comment type="pathway">
    <text evidence="3">Amino-acid biosynthesis; L-valine biosynthesis; L-valine from pyruvate: step 4/4.</text>
</comment>
<dbReference type="AlphaFoldDB" id="A0AAX4HN60"/>
<dbReference type="GO" id="GO:0004084">
    <property type="term" value="F:branched-chain-amino-acid transaminase activity"/>
    <property type="evidence" value="ECO:0007669"/>
    <property type="project" value="UniProtKB-EC"/>
</dbReference>
<dbReference type="InterPro" id="IPR050571">
    <property type="entry name" value="Class-IV_PLP-Dep_Aminotrnsfr"/>
</dbReference>
<evidence type="ECO:0000256" key="4">
    <source>
        <dbReference type="ARBA" id="ARBA00005072"/>
    </source>
</evidence>
<evidence type="ECO:0000256" key="2">
    <source>
        <dbReference type="ARBA" id="ARBA00004824"/>
    </source>
</evidence>
<dbReference type="EC" id="2.6.1.42" evidence="6"/>
<evidence type="ECO:0000256" key="1">
    <source>
        <dbReference type="ARBA" id="ARBA00001933"/>
    </source>
</evidence>
<comment type="catalytic activity">
    <reaction evidence="9">
        <text>L-isoleucine + 2-oxoglutarate = (S)-3-methyl-2-oxopentanoate + L-glutamate</text>
        <dbReference type="Rhea" id="RHEA:24801"/>
        <dbReference type="ChEBI" id="CHEBI:16810"/>
        <dbReference type="ChEBI" id="CHEBI:29985"/>
        <dbReference type="ChEBI" id="CHEBI:35146"/>
        <dbReference type="ChEBI" id="CHEBI:58045"/>
        <dbReference type="EC" id="2.6.1.42"/>
    </reaction>
</comment>
<evidence type="ECO:0000256" key="8">
    <source>
        <dbReference type="ARBA" id="ARBA00048212"/>
    </source>
</evidence>
<dbReference type="InterPro" id="IPR043132">
    <property type="entry name" value="BCAT-like_C"/>
</dbReference>
<comment type="similarity">
    <text evidence="5 11">Belongs to the class-IV pyridoxal-phosphate-dependent aminotransferase family.</text>
</comment>
<dbReference type="EMBL" id="CP139487">
    <property type="protein sequence ID" value="WPU64620.1"/>
    <property type="molecule type" value="Genomic_DNA"/>
</dbReference>
<evidence type="ECO:0000256" key="11">
    <source>
        <dbReference type="RuleBase" id="RU004106"/>
    </source>
</evidence>
<keyword evidence="14" id="KW-1185">Reference proteome</keyword>
<proteinExistence type="inferred from homology"/>
<keyword evidence="7 12" id="KW-0663">Pyridoxal phosphate</keyword>
<dbReference type="RefSeq" id="WP_321393740.1">
    <property type="nucleotide sequence ID" value="NZ_CP139487.1"/>
</dbReference>
<evidence type="ECO:0000256" key="5">
    <source>
        <dbReference type="ARBA" id="ARBA00009320"/>
    </source>
</evidence>
<dbReference type="CDD" id="cd00449">
    <property type="entry name" value="PLPDE_IV"/>
    <property type="match status" value="1"/>
</dbReference>